<evidence type="ECO:0000256" key="6">
    <source>
        <dbReference type="ARBA" id="ARBA00022692"/>
    </source>
</evidence>
<comment type="similarity">
    <text evidence="2 12">Belongs to the ATPase protein 8 family.</text>
</comment>
<evidence type="ECO:0000256" key="3">
    <source>
        <dbReference type="ARBA" id="ARBA00011291"/>
    </source>
</evidence>
<dbReference type="GO" id="GO:0045259">
    <property type="term" value="C:proton-transporting ATP synthase complex"/>
    <property type="evidence" value="ECO:0007669"/>
    <property type="project" value="UniProtKB-KW"/>
</dbReference>
<comment type="subunit">
    <text evidence="3">F-type ATPases have 2 components, CF(1) - the catalytic core - and CF(0) - the membrane proton channel.</text>
</comment>
<evidence type="ECO:0000256" key="2">
    <source>
        <dbReference type="ARBA" id="ARBA00008892"/>
    </source>
</evidence>
<dbReference type="InterPro" id="IPR001421">
    <property type="entry name" value="ATP8_metazoa"/>
</dbReference>
<reference evidence="14" key="1">
    <citation type="journal article" date="2011" name="BMC Genomics">
        <title>Mitochondrial genome deletions and minicircles are common in lice (Insecta: Phthiraptera).</title>
        <authorList>
            <person name="Cameron S.L."/>
            <person name="Yoshizawa K."/>
            <person name="Mizukoshi A."/>
            <person name="Whiting M.F."/>
            <person name="Johnson K.P."/>
        </authorList>
    </citation>
    <scope>NUCLEOTIDE SEQUENCE</scope>
</reference>
<dbReference type="EMBL" id="JN122000">
    <property type="protein sequence ID" value="AEM23839.1"/>
    <property type="molecule type" value="Genomic_DNA"/>
</dbReference>
<organism evidence="14">
    <name type="scientific">Coloceras sp. SLC-2011</name>
    <dbReference type="NCBI Taxonomy" id="1075158"/>
    <lineage>
        <taxon>Eukaryota</taxon>
        <taxon>Metazoa</taxon>
        <taxon>Ecdysozoa</taxon>
        <taxon>Arthropoda</taxon>
        <taxon>Hexapoda</taxon>
        <taxon>Insecta</taxon>
        <taxon>Pterygota</taxon>
        <taxon>Neoptera</taxon>
        <taxon>Paraneoptera</taxon>
        <taxon>Psocodea</taxon>
        <taxon>Troctomorpha</taxon>
        <taxon>Phthiraptera</taxon>
        <taxon>Ischnocera</taxon>
        <taxon>Philopteridae</taxon>
        <taxon>Coloceras</taxon>
    </lineage>
</organism>
<keyword evidence="11 13" id="KW-0472">Membrane</keyword>
<keyword evidence="5 12" id="KW-0138">CF(0)</keyword>
<keyword evidence="7 12" id="KW-0375">Hydrogen ion transport</keyword>
<evidence type="ECO:0000256" key="13">
    <source>
        <dbReference type="SAM" id="Phobius"/>
    </source>
</evidence>
<evidence type="ECO:0000256" key="4">
    <source>
        <dbReference type="ARBA" id="ARBA00022448"/>
    </source>
</evidence>
<sequence length="54" mass="6569">MPQMMPIYWFLMFLIVNLFVHFILSSYYFNFLLFEGFLKKGNKSVGSKVNYIKY</sequence>
<keyword evidence="8 13" id="KW-1133">Transmembrane helix</keyword>
<keyword evidence="9 12" id="KW-0406">Ion transport</keyword>
<name>G1EN61_9NEOP</name>
<evidence type="ECO:0000256" key="12">
    <source>
        <dbReference type="RuleBase" id="RU003661"/>
    </source>
</evidence>
<dbReference type="AlphaFoldDB" id="G1EN61"/>
<dbReference type="Pfam" id="PF00895">
    <property type="entry name" value="ATP-synt_8"/>
    <property type="match status" value="1"/>
</dbReference>
<evidence type="ECO:0000256" key="8">
    <source>
        <dbReference type="ARBA" id="ARBA00022989"/>
    </source>
</evidence>
<proteinExistence type="inferred from homology"/>
<dbReference type="GO" id="GO:0015078">
    <property type="term" value="F:proton transmembrane transporter activity"/>
    <property type="evidence" value="ECO:0007669"/>
    <property type="project" value="InterPro"/>
</dbReference>
<gene>
    <name evidence="14" type="primary">ATP8</name>
</gene>
<keyword evidence="4 12" id="KW-0813">Transport</keyword>
<geneLocation type="mitochondrion" evidence="14"/>
<protein>
    <recommendedName>
        <fullName evidence="12">ATP synthase complex subunit 8</fullName>
    </recommendedName>
</protein>
<evidence type="ECO:0000256" key="11">
    <source>
        <dbReference type="ARBA" id="ARBA00023136"/>
    </source>
</evidence>
<accession>G1EN61</accession>
<evidence type="ECO:0000313" key="14">
    <source>
        <dbReference type="EMBL" id="AEM23839.1"/>
    </source>
</evidence>
<feature type="transmembrane region" description="Helical" evidence="13">
    <location>
        <begin position="7"/>
        <end position="29"/>
    </location>
</feature>
<evidence type="ECO:0000256" key="10">
    <source>
        <dbReference type="ARBA" id="ARBA00023128"/>
    </source>
</evidence>
<evidence type="ECO:0000256" key="5">
    <source>
        <dbReference type="ARBA" id="ARBA00022547"/>
    </source>
</evidence>
<evidence type="ECO:0000256" key="1">
    <source>
        <dbReference type="ARBA" id="ARBA00004304"/>
    </source>
</evidence>
<dbReference type="GO" id="GO:0031966">
    <property type="term" value="C:mitochondrial membrane"/>
    <property type="evidence" value="ECO:0007669"/>
    <property type="project" value="UniProtKB-SubCell"/>
</dbReference>
<dbReference type="GO" id="GO:0015986">
    <property type="term" value="P:proton motive force-driven ATP synthesis"/>
    <property type="evidence" value="ECO:0007669"/>
    <property type="project" value="InterPro"/>
</dbReference>
<evidence type="ECO:0000256" key="7">
    <source>
        <dbReference type="ARBA" id="ARBA00022781"/>
    </source>
</evidence>
<comment type="subcellular location">
    <subcellularLocation>
        <location evidence="1 12">Mitochondrion membrane</location>
        <topology evidence="1 12">Single-pass membrane protein</topology>
    </subcellularLocation>
</comment>
<evidence type="ECO:0000256" key="9">
    <source>
        <dbReference type="ARBA" id="ARBA00023065"/>
    </source>
</evidence>
<keyword evidence="10 12" id="KW-0496">Mitochondrion</keyword>
<keyword evidence="6 12" id="KW-0812">Transmembrane</keyword>